<protein>
    <recommendedName>
        <fullName evidence="3">Glycoside hydrolase family 5 domain-containing protein</fullName>
    </recommendedName>
</protein>
<evidence type="ECO:0000313" key="1">
    <source>
        <dbReference type="EMBL" id="RMW51782.1"/>
    </source>
</evidence>
<sequence>MKMSQAYFFNSDKSFDQKAGIFVHHHGSSVNPTVNMTNYQQYINNELDLVETMGYQNIETPFTHVTNYDSEFVTVIQYLVDQALARGITVMLIAQGTQDKTMSIAEIESDSQNYLQVMTKFIIRNAGKGLVYEGINEPDSSEWYGLNTVVGYQQAIIWDNQLKAVIDKYDSSATFVEAVLYPAYGLPMIKQGLINPAAYAMHPYIKNIGNKGSNVPEIQLLNATYPTSYQGNKFALTEFGIASEYEDKDIEDDWQGIVSADEAAALTVRQMIIQDALGAPMQYNFMLGYLYVFKKYQFFDLNANITPTGTAVENALKELQGYYFHEWLWADVGTHHSYIAKYINKDGIAKYAYWNADGSSADIVVGTNTLHATSAVQYTIVNLAASVNTLVIQTPTGLRTIDVKQLPVGKPVLLQLPAVIGYQHNEVTATLDGTGQLTLHTDIVYRRSDEHGLQVDANKLANGFETLMLKSPDGTSWQAVVVAGNISWVKNQGNVI</sequence>
<accession>A0ABD7ITN5</accession>
<evidence type="ECO:0000313" key="2">
    <source>
        <dbReference type="Proteomes" id="UP000276249"/>
    </source>
</evidence>
<gene>
    <name evidence="1" type="ORF">D6U18_01850</name>
</gene>
<organism evidence="1 2">
    <name type="scientific">Lactiplantibacillus pentosus</name>
    <name type="common">Lactobacillus pentosus</name>
    <dbReference type="NCBI Taxonomy" id="1589"/>
    <lineage>
        <taxon>Bacteria</taxon>
        <taxon>Bacillati</taxon>
        <taxon>Bacillota</taxon>
        <taxon>Bacilli</taxon>
        <taxon>Lactobacillales</taxon>
        <taxon>Lactobacillaceae</taxon>
        <taxon>Lactiplantibacillus</taxon>
    </lineage>
</organism>
<dbReference type="EMBL" id="RDCJ01000020">
    <property type="protein sequence ID" value="RMW51782.1"/>
    <property type="molecule type" value="Genomic_DNA"/>
</dbReference>
<reference evidence="1 2" key="1">
    <citation type="submission" date="2018-10" db="EMBL/GenBank/DDBJ databases">
        <title>Genome sequences of five Lactobacillus pentosus strains isolated from brines of traditionally fermented spanish-style green table olives and differences between them.</title>
        <authorList>
            <person name="Jimenez Diaz R."/>
        </authorList>
    </citation>
    <scope>NUCLEOTIDE SEQUENCE [LARGE SCALE GENOMIC DNA]</scope>
    <source>
        <strain evidence="1 2">IG10</strain>
    </source>
</reference>
<dbReference type="InterPro" id="IPR017853">
    <property type="entry name" value="GH"/>
</dbReference>
<comment type="caution">
    <text evidence="1">The sequence shown here is derived from an EMBL/GenBank/DDBJ whole genome shotgun (WGS) entry which is preliminary data.</text>
</comment>
<dbReference type="RefSeq" id="WP_114693013.1">
    <property type="nucleotide sequence ID" value="NZ_RDCJ01000020.1"/>
</dbReference>
<evidence type="ECO:0008006" key="3">
    <source>
        <dbReference type="Google" id="ProtNLM"/>
    </source>
</evidence>
<dbReference type="AlphaFoldDB" id="A0ABD7ITN5"/>
<proteinExistence type="predicted"/>
<dbReference type="SUPFAM" id="SSF51445">
    <property type="entry name" value="(Trans)glycosidases"/>
    <property type="match status" value="1"/>
</dbReference>
<dbReference type="Proteomes" id="UP000276249">
    <property type="component" value="Unassembled WGS sequence"/>
</dbReference>
<name>A0ABD7ITN5_LACPE</name>
<dbReference type="Gene3D" id="3.20.20.80">
    <property type="entry name" value="Glycosidases"/>
    <property type="match status" value="1"/>
</dbReference>